<dbReference type="EMBL" id="LLXI01005756">
    <property type="protein sequence ID" value="PKY61712.1"/>
    <property type="molecule type" value="Genomic_DNA"/>
</dbReference>
<accession>A0A2I1HS70</accession>
<comment type="caution">
    <text evidence="1">The sequence shown here is derived from an EMBL/GenBank/DDBJ whole genome shotgun (WGS) entry which is preliminary data.</text>
</comment>
<sequence>VEVEQIDNYKTHILSKKILVLRKYHNYWLIDLNSDRTSSSDRFLKLEYPISCECDAIGFLPNGDLINVSTDDRKIYKYCFTDKPKNTDPWECSQINKIEIPESFDQDEFDFESFIYQTKLFIIFDGCETLILQFDLLEMNLERQYITCVYSPQSMPVMNKNQTLLAYYSCIFSMEDGMLILNENYGCDNRPVEFITLKNNSERLVIDCRPSSLKLVDPYQTYGEIDIDTSSDFNDTNVITKLNRKIFIDNGNVRVTNGLDESKLKELSNKITDGNSIYTSTFKIIRSMFEEIIKQTDIRKAALPNEKKIILKDKVKVEDSDLHEFVLRPNDTYDEISLERNDICEKSLKFSHVLSYKLLKNQDLVLITMEAIEIYSLNENFINRYFWNNNEWNNIYKLFVKGNEIYDSKFINEHYKQIFKNIVENEFDKSNHSIPFPNIMEQSMDRRKEIAEDVINDDLASSKFRIEIIEMLKTAIDENCDEVVRPFINNTIESIEDHSVNSMTFISLNLAKLCDDCPDYIIKYILHTSIILSPYCDGIENSENTWIHSYTNIFIKESHMDNNIFKSINKWLTWHLRNLRIKEKIQVVRFIVPFPQICVYQNNSKNNNYENRETENNNHE</sequence>
<evidence type="ECO:0000313" key="2">
    <source>
        <dbReference type="Proteomes" id="UP000234323"/>
    </source>
</evidence>
<dbReference type="VEuPathDB" id="FungiDB:RhiirA1_543360"/>
<gene>
    <name evidence="1" type="ORF">RhiirA4_487056</name>
</gene>
<dbReference type="VEuPathDB" id="FungiDB:RhiirA1_477897"/>
<evidence type="ECO:0000313" key="1">
    <source>
        <dbReference type="EMBL" id="PKY61712.1"/>
    </source>
</evidence>
<reference evidence="1 2" key="1">
    <citation type="submission" date="2015-10" db="EMBL/GenBank/DDBJ databases">
        <title>Genome analyses suggest a sexual origin of heterokaryosis in a supposedly ancient asexual fungus.</title>
        <authorList>
            <person name="Ropars J."/>
            <person name="Sedzielewska K."/>
            <person name="Noel J."/>
            <person name="Charron P."/>
            <person name="Farinelli L."/>
            <person name="Marton T."/>
            <person name="Kruger M."/>
            <person name="Pelin A."/>
            <person name="Brachmann A."/>
            <person name="Corradi N."/>
        </authorList>
    </citation>
    <scope>NUCLEOTIDE SEQUENCE [LARGE SCALE GENOMIC DNA]</scope>
    <source>
        <strain evidence="1 2">A4</strain>
    </source>
</reference>
<organism evidence="1 2">
    <name type="scientific">Rhizophagus irregularis</name>
    <dbReference type="NCBI Taxonomy" id="588596"/>
    <lineage>
        <taxon>Eukaryota</taxon>
        <taxon>Fungi</taxon>
        <taxon>Fungi incertae sedis</taxon>
        <taxon>Mucoromycota</taxon>
        <taxon>Glomeromycotina</taxon>
        <taxon>Glomeromycetes</taxon>
        <taxon>Glomerales</taxon>
        <taxon>Glomeraceae</taxon>
        <taxon>Rhizophagus</taxon>
    </lineage>
</organism>
<dbReference type="AlphaFoldDB" id="A0A2I1HS70"/>
<protein>
    <submittedName>
        <fullName evidence="1">Uncharacterized protein</fullName>
    </submittedName>
</protein>
<proteinExistence type="predicted"/>
<dbReference type="Proteomes" id="UP000234323">
    <property type="component" value="Unassembled WGS sequence"/>
</dbReference>
<name>A0A2I1HS70_9GLOM</name>
<keyword evidence="2" id="KW-1185">Reference proteome</keyword>
<dbReference type="VEuPathDB" id="FungiDB:FUN_014634"/>
<feature type="non-terminal residue" evidence="1">
    <location>
        <position position="1"/>
    </location>
</feature>
<dbReference type="VEuPathDB" id="FungiDB:RhiirFUN_011783"/>